<organism evidence="2 3">
    <name type="scientific">Natrinema soli</name>
    <dbReference type="NCBI Taxonomy" id="1930624"/>
    <lineage>
        <taxon>Archaea</taxon>
        <taxon>Methanobacteriati</taxon>
        <taxon>Methanobacteriota</taxon>
        <taxon>Stenosarchaea group</taxon>
        <taxon>Halobacteria</taxon>
        <taxon>Halobacteriales</taxon>
        <taxon>Natrialbaceae</taxon>
        <taxon>Natrinema</taxon>
    </lineage>
</organism>
<dbReference type="Proteomes" id="UP001596383">
    <property type="component" value="Unassembled WGS sequence"/>
</dbReference>
<dbReference type="AlphaFoldDB" id="A0ABD5T1H0"/>
<evidence type="ECO:0000313" key="3">
    <source>
        <dbReference type="Proteomes" id="UP001596383"/>
    </source>
</evidence>
<dbReference type="EMBL" id="JBHSWV010000739">
    <property type="protein sequence ID" value="MFC6769391.1"/>
    <property type="molecule type" value="Genomic_DNA"/>
</dbReference>
<dbReference type="InterPro" id="IPR001387">
    <property type="entry name" value="Cro/C1-type_HTH"/>
</dbReference>
<feature type="non-terminal residue" evidence="2">
    <location>
        <position position="70"/>
    </location>
</feature>
<protein>
    <submittedName>
        <fullName evidence="2">Winged helix-turn-helix domain-containing protein</fullName>
    </submittedName>
</protein>
<accession>A0ABD5T1H0</accession>
<keyword evidence="3" id="KW-1185">Reference proteome</keyword>
<dbReference type="CDD" id="cd00093">
    <property type="entry name" value="HTH_XRE"/>
    <property type="match status" value="1"/>
</dbReference>
<dbReference type="RefSeq" id="WP_273742046.1">
    <property type="nucleotide sequence ID" value="NZ_JAQIVI010000739.1"/>
</dbReference>
<dbReference type="Pfam" id="PF13412">
    <property type="entry name" value="HTH_24"/>
    <property type="match status" value="1"/>
</dbReference>
<evidence type="ECO:0000313" key="2">
    <source>
        <dbReference type="EMBL" id="MFC6769391.1"/>
    </source>
</evidence>
<comment type="caution">
    <text evidence="2">The sequence shown here is derived from an EMBL/GenBank/DDBJ whole genome shotgun (WGS) entry which is preliminary data.</text>
</comment>
<evidence type="ECO:0000256" key="1">
    <source>
        <dbReference type="SAM" id="MobiDB-lite"/>
    </source>
</evidence>
<sequence>MRDRPRATQAELADRLGVSGTTISQQVNEIDWFERRAFVDRFFDREQAALEGPETEPAGDGDAADDRQRA</sequence>
<feature type="compositionally biased region" description="Acidic residues" evidence="1">
    <location>
        <begin position="53"/>
        <end position="63"/>
    </location>
</feature>
<feature type="region of interest" description="Disordered" evidence="1">
    <location>
        <begin position="47"/>
        <end position="70"/>
    </location>
</feature>
<name>A0ABD5T1H0_9EURY</name>
<reference evidence="2 3" key="1">
    <citation type="journal article" date="2019" name="Int. J. Syst. Evol. Microbiol.">
        <title>The Global Catalogue of Microorganisms (GCM) 10K type strain sequencing project: providing services to taxonomists for standard genome sequencing and annotation.</title>
        <authorList>
            <consortium name="The Broad Institute Genomics Platform"/>
            <consortium name="The Broad Institute Genome Sequencing Center for Infectious Disease"/>
            <person name="Wu L."/>
            <person name="Ma J."/>
        </authorList>
    </citation>
    <scope>NUCLEOTIDE SEQUENCE [LARGE SCALE GENOMIC DNA]</scope>
    <source>
        <strain evidence="2 3">LMG 29247</strain>
    </source>
</reference>
<gene>
    <name evidence="2" type="ORF">ACFQE6_31480</name>
</gene>
<proteinExistence type="predicted"/>